<dbReference type="InterPro" id="IPR021851">
    <property type="entry name" value="DUF3455"/>
</dbReference>
<sequence>MSNVFRQVCKANLTVLCIAGLLASCASTRVAAPPELQPADARGTIAVMHASGVQIYQCKRASDGRLLWTFLAPEATLKDDFGQIIVKHYAGPTWEAPDGSKVTGKVLKQAPNTQNAQNAQEPDSIPLLLLQATSTGGPGLLSNTRYVQRLNTQGGQALPQACTQEGLENRMPYRADYVFLE</sequence>
<evidence type="ECO:0000313" key="2">
    <source>
        <dbReference type="EMBL" id="CAG9186228.1"/>
    </source>
</evidence>
<protein>
    <recommendedName>
        <fullName evidence="4">DUF3455 domain-containing protein</fullName>
    </recommendedName>
</protein>
<dbReference type="PANTHER" id="PTHR35567">
    <property type="entry name" value="MALATE DEHYDROGENASE (AFU_ORTHOLOGUE AFUA_2G13800)"/>
    <property type="match status" value="1"/>
</dbReference>
<gene>
    <name evidence="2" type="ORF">LMG32289_06325</name>
</gene>
<comment type="caution">
    <text evidence="2">The sequence shown here is derived from an EMBL/GenBank/DDBJ whole genome shotgun (WGS) entry which is preliminary data.</text>
</comment>
<name>A0ABM8Y0L9_9BURK</name>
<dbReference type="Proteomes" id="UP000706525">
    <property type="component" value="Unassembled WGS sequence"/>
</dbReference>
<feature type="signal peptide" evidence="1">
    <location>
        <begin position="1"/>
        <end position="31"/>
    </location>
</feature>
<keyword evidence="1" id="KW-0732">Signal</keyword>
<evidence type="ECO:0008006" key="4">
    <source>
        <dbReference type="Google" id="ProtNLM"/>
    </source>
</evidence>
<organism evidence="2 3">
    <name type="scientific">Cupriavidus pampae</name>
    <dbReference type="NCBI Taxonomy" id="659251"/>
    <lineage>
        <taxon>Bacteria</taxon>
        <taxon>Pseudomonadati</taxon>
        <taxon>Pseudomonadota</taxon>
        <taxon>Betaproteobacteria</taxon>
        <taxon>Burkholderiales</taxon>
        <taxon>Burkholderiaceae</taxon>
        <taxon>Cupriavidus</taxon>
    </lineage>
</organism>
<feature type="chain" id="PRO_5047244027" description="DUF3455 domain-containing protein" evidence="1">
    <location>
        <begin position="32"/>
        <end position="181"/>
    </location>
</feature>
<dbReference type="PANTHER" id="PTHR35567:SF1">
    <property type="entry name" value="CONSERVED FUNGAL PROTEIN (AFU_ORTHOLOGUE AFUA_1G14230)"/>
    <property type="match status" value="1"/>
</dbReference>
<dbReference type="EMBL" id="CAJZAG010000017">
    <property type="protein sequence ID" value="CAG9186228.1"/>
    <property type="molecule type" value="Genomic_DNA"/>
</dbReference>
<dbReference type="PROSITE" id="PS51257">
    <property type="entry name" value="PROKAR_LIPOPROTEIN"/>
    <property type="match status" value="1"/>
</dbReference>
<proteinExistence type="predicted"/>
<accession>A0ABM8Y0L9</accession>
<keyword evidence="3" id="KW-1185">Reference proteome</keyword>
<dbReference type="Pfam" id="PF11937">
    <property type="entry name" value="DUF3455"/>
    <property type="match status" value="1"/>
</dbReference>
<evidence type="ECO:0000313" key="3">
    <source>
        <dbReference type="Proteomes" id="UP000706525"/>
    </source>
</evidence>
<reference evidence="2 3" key="1">
    <citation type="submission" date="2021-08" db="EMBL/GenBank/DDBJ databases">
        <authorList>
            <person name="Peeters C."/>
        </authorList>
    </citation>
    <scope>NUCLEOTIDE SEQUENCE [LARGE SCALE GENOMIC DNA]</scope>
    <source>
        <strain evidence="2 3">LMG 32289</strain>
    </source>
</reference>
<evidence type="ECO:0000256" key="1">
    <source>
        <dbReference type="SAM" id="SignalP"/>
    </source>
</evidence>